<dbReference type="VEuPathDB" id="CryptoDB:Vbra_11378"/>
<accession>A0A0G4EDV4</accession>
<feature type="compositionally biased region" description="Basic and acidic residues" evidence="2">
    <location>
        <begin position="27"/>
        <end position="37"/>
    </location>
</feature>
<keyword evidence="4" id="KW-1185">Reference proteome</keyword>
<evidence type="ECO:0000256" key="2">
    <source>
        <dbReference type="SAM" id="MobiDB-lite"/>
    </source>
</evidence>
<evidence type="ECO:0000313" key="4">
    <source>
        <dbReference type="Proteomes" id="UP000041254"/>
    </source>
</evidence>
<sequence length="283" mass="31543">MHRPWTSSEAGRDDERRNQPEGGNLSDRVRFSDDIRPRQVPAAASMSPGEECSKADDLAQDMSAEIVRRALREVAATAEQGPEVLIYERLLETLRREAAEREERLTASLRQAHGRIQELADEMKRVNSRLSAIERQADRTSVSRSTPALGVSAAAAPTSAGAIEEDQVIVDEFSRCFETETSRMLRKLDEMRSVALQRPPRERPTEVCRQPTGAAKQQLATPRLATRDVVHSHSLIMPPALQAVRPSISQRDIRPRFVPALMSPRPKRDAVCCVSRTCGKTCI</sequence>
<feature type="compositionally biased region" description="Basic and acidic residues" evidence="2">
    <location>
        <begin position="10"/>
        <end position="19"/>
    </location>
</feature>
<organism evidence="3 4">
    <name type="scientific">Vitrella brassicaformis (strain CCMP3155)</name>
    <dbReference type="NCBI Taxonomy" id="1169540"/>
    <lineage>
        <taxon>Eukaryota</taxon>
        <taxon>Sar</taxon>
        <taxon>Alveolata</taxon>
        <taxon>Colpodellida</taxon>
        <taxon>Vitrellaceae</taxon>
        <taxon>Vitrella</taxon>
    </lineage>
</organism>
<dbReference type="InParanoid" id="A0A0G4EDV4"/>
<gene>
    <name evidence="3" type="ORF">Vbra_11378</name>
</gene>
<dbReference type="EMBL" id="CDMY01000185">
    <property type="protein sequence ID" value="CEL93723.1"/>
    <property type="molecule type" value="Genomic_DNA"/>
</dbReference>
<proteinExistence type="predicted"/>
<dbReference type="AlphaFoldDB" id="A0A0G4EDV4"/>
<evidence type="ECO:0000313" key="3">
    <source>
        <dbReference type="EMBL" id="CEL93723.1"/>
    </source>
</evidence>
<dbReference type="Proteomes" id="UP000041254">
    <property type="component" value="Unassembled WGS sequence"/>
</dbReference>
<reference evidence="3 4" key="1">
    <citation type="submission" date="2014-11" db="EMBL/GenBank/DDBJ databases">
        <authorList>
            <person name="Zhu J."/>
            <person name="Qi W."/>
            <person name="Song R."/>
        </authorList>
    </citation>
    <scope>NUCLEOTIDE SEQUENCE [LARGE SCALE GENOMIC DNA]</scope>
</reference>
<feature type="coiled-coil region" evidence="1">
    <location>
        <begin position="84"/>
        <end position="136"/>
    </location>
</feature>
<evidence type="ECO:0000256" key="1">
    <source>
        <dbReference type="SAM" id="Coils"/>
    </source>
</evidence>
<keyword evidence="1" id="KW-0175">Coiled coil</keyword>
<feature type="region of interest" description="Disordered" evidence="2">
    <location>
        <begin position="1"/>
        <end position="57"/>
    </location>
</feature>
<protein>
    <submittedName>
        <fullName evidence="3">Uncharacterized protein</fullName>
    </submittedName>
</protein>
<name>A0A0G4EDV4_VITBC</name>